<organism evidence="1 2">
    <name type="scientific">Huiozyma naganishii (strain ATCC MYA-139 / BCRC 22969 / CBS 8797 / KCTC 17520 / NBRC 10181 / NCYC 3082 / Yp74L-3)</name>
    <name type="common">Yeast</name>
    <name type="synonym">Kazachstania naganishii</name>
    <dbReference type="NCBI Taxonomy" id="1071383"/>
    <lineage>
        <taxon>Eukaryota</taxon>
        <taxon>Fungi</taxon>
        <taxon>Dikarya</taxon>
        <taxon>Ascomycota</taxon>
        <taxon>Saccharomycotina</taxon>
        <taxon>Saccharomycetes</taxon>
        <taxon>Saccharomycetales</taxon>
        <taxon>Saccharomycetaceae</taxon>
        <taxon>Huiozyma</taxon>
    </lineage>
</organism>
<reference evidence="2" key="2">
    <citation type="submission" date="2012-08" db="EMBL/GenBank/DDBJ databases">
        <title>Genome sequence of Kazachstania naganishii.</title>
        <authorList>
            <person name="Gordon J.L."/>
            <person name="Armisen D."/>
            <person name="Proux-Wera E."/>
            <person name="OhEigeartaigh S.S."/>
            <person name="Byrne K.P."/>
            <person name="Wolfe K.H."/>
        </authorList>
    </citation>
    <scope>NUCLEOTIDE SEQUENCE [LARGE SCALE GENOMIC DNA]</scope>
    <source>
        <strain evidence="2">ATCC MYA-139 / BCRC 22969 / CBS 8797 / CCRC 22969 / KCTC 17520 / NBRC 10181 / NCYC 3082</strain>
    </source>
</reference>
<keyword evidence="2" id="KW-1185">Reference proteome</keyword>
<accession>J7R9M5</accession>
<dbReference type="Proteomes" id="UP000006310">
    <property type="component" value="Chromosome 8"/>
</dbReference>
<reference evidence="1 2" key="1">
    <citation type="journal article" date="2011" name="Proc. Natl. Acad. Sci. U.S.A.">
        <title>Evolutionary erosion of yeast sex chromosomes by mating-type switching accidents.</title>
        <authorList>
            <person name="Gordon J.L."/>
            <person name="Armisen D."/>
            <person name="Proux-Wera E."/>
            <person name="Oheigeartaigh S.S."/>
            <person name="Byrne K.P."/>
            <person name="Wolfe K.H."/>
        </authorList>
    </citation>
    <scope>NUCLEOTIDE SEQUENCE [LARGE SCALE GENOMIC DNA]</scope>
    <source>
        <strain evidence="2">ATCC MYA-139 / BCRC 22969 / CBS 8797 / CCRC 22969 / KCTC 17520 / NBRC 10181 / NCYC 3082</strain>
    </source>
</reference>
<dbReference type="EMBL" id="HE978321">
    <property type="protein sequence ID" value="CCK71560.1"/>
    <property type="molecule type" value="Genomic_DNA"/>
</dbReference>
<evidence type="ECO:0000313" key="2">
    <source>
        <dbReference type="Proteomes" id="UP000006310"/>
    </source>
</evidence>
<evidence type="ECO:0000313" key="1">
    <source>
        <dbReference type="EMBL" id="CCK71560.1"/>
    </source>
</evidence>
<gene>
    <name evidence="1" type="primary">KNAG0H01460</name>
    <name evidence="1" type="ordered locus">KNAG_0H01460</name>
</gene>
<dbReference type="AlphaFoldDB" id="J7R9M5"/>
<dbReference type="GeneID" id="34527292"/>
<proteinExistence type="predicted"/>
<sequence length="165" mass="19262">MSSVCPSGLSDLLRRPVELQKFKAKYEKYYARACDSTYIHMLSALFHHDAVKVFKISQKHCVDVYSELTNIAFKIMNFEIIENGDESSETEDNGSTDERYDFMKMKEVKGIFADDGRSNMALTVKDFKRVLREHLLKEIKGFRQFWESVCEVTVMRLAHEMKVKI</sequence>
<dbReference type="HOGENOM" id="CLU_1611023_0_0_1"/>
<dbReference type="KEGG" id="kng:KNAG_0H01460"/>
<name>J7R9M5_HUIN7</name>
<protein>
    <submittedName>
        <fullName evidence="1">Uncharacterized protein</fullName>
    </submittedName>
</protein>
<dbReference type="RefSeq" id="XP_022465805.1">
    <property type="nucleotide sequence ID" value="XM_022609405.1"/>
</dbReference>